<dbReference type="Proteomes" id="UP000320516">
    <property type="component" value="Unassembled WGS sequence"/>
</dbReference>
<evidence type="ECO:0000313" key="7">
    <source>
        <dbReference type="Proteomes" id="UP000319859"/>
    </source>
</evidence>
<comment type="caution">
    <text evidence="4">The sequence shown here is derived from an EMBL/GenBank/DDBJ whole genome shotgun (WGS) entry which is preliminary data.</text>
</comment>
<dbReference type="Proteomes" id="UP000319859">
    <property type="component" value="Unassembled WGS sequence"/>
</dbReference>
<dbReference type="Gene3D" id="3.20.20.140">
    <property type="entry name" value="Metal-dependent hydrolases"/>
    <property type="match status" value="1"/>
</dbReference>
<dbReference type="GO" id="GO:0016787">
    <property type="term" value="F:hydrolase activity"/>
    <property type="evidence" value="ECO:0007669"/>
    <property type="project" value="UniProtKB-KW"/>
</dbReference>
<dbReference type="OrthoDB" id="7183088at2"/>
<dbReference type="InterPro" id="IPR006680">
    <property type="entry name" value="Amidohydro-rel"/>
</dbReference>
<name>A0A560FVN5_9PROT</name>
<evidence type="ECO:0000259" key="2">
    <source>
        <dbReference type="Pfam" id="PF04909"/>
    </source>
</evidence>
<accession>A0A560FVN5</accession>
<evidence type="ECO:0000313" key="8">
    <source>
        <dbReference type="Proteomes" id="UP000320516"/>
    </source>
</evidence>
<proteinExistence type="inferred from homology"/>
<dbReference type="Proteomes" id="UP000316545">
    <property type="component" value="Unassembled WGS sequence"/>
</dbReference>
<dbReference type="EMBL" id="VITV01000016">
    <property type="protein sequence ID" value="TWB66111.1"/>
    <property type="molecule type" value="Genomic_DNA"/>
</dbReference>
<reference evidence="6 7" key="1">
    <citation type="submission" date="2019-06" db="EMBL/GenBank/DDBJ databases">
        <title>Genomic Encyclopedia of Type Strains, Phase IV (KMG-V): Genome sequencing to study the core and pangenomes of soil and plant-associated prokaryotes.</title>
        <authorList>
            <person name="Whitman W."/>
        </authorList>
    </citation>
    <scope>NUCLEOTIDE SEQUENCE [LARGE SCALE GENOMIC DNA]</scope>
    <source>
        <strain evidence="4 6">BR 11865</strain>
        <strain evidence="3 7">BR 11880</strain>
        <strain evidence="5 8">BR 12005</strain>
    </source>
</reference>
<organism evidence="4 6">
    <name type="scientific">Nitrospirillum amazonense</name>
    <dbReference type="NCBI Taxonomy" id="28077"/>
    <lineage>
        <taxon>Bacteria</taxon>
        <taxon>Pseudomonadati</taxon>
        <taxon>Pseudomonadota</taxon>
        <taxon>Alphaproteobacteria</taxon>
        <taxon>Rhodospirillales</taxon>
        <taxon>Azospirillaceae</taxon>
        <taxon>Nitrospirillum</taxon>
    </lineage>
</organism>
<dbReference type="Pfam" id="PF04909">
    <property type="entry name" value="Amidohydro_2"/>
    <property type="match status" value="1"/>
</dbReference>
<evidence type="ECO:0000313" key="6">
    <source>
        <dbReference type="Proteomes" id="UP000316545"/>
    </source>
</evidence>
<protein>
    <submittedName>
        <fullName evidence="4">Putative TIM-barrel fold metal-dependent hydrolase</fullName>
    </submittedName>
</protein>
<comment type="similarity">
    <text evidence="1">Belongs to the metallo-dependent hydrolases superfamily.</text>
</comment>
<dbReference type="PANTHER" id="PTHR43569:SF1">
    <property type="entry name" value="BLL3371 PROTEIN"/>
    <property type="match status" value="1"/>
</dbReference>
<feature type="domain" description="Amidohydrolase-related" evidence="2">
    <location>
        <begin position="7"/>
        <end position="298"/>
    </location>
</feature>
<dbReference type="SUPFAM" id="SSF51556">
    <property type="entry name" value="Metallo-dependent hydrolases"/>
    <property type="match status" value="1"/>
</dbReference>
<evidence type="ECO:0000256" key="1">
    <source>
        <dbReference type="ARBA" id="ARBA00038310"/>
    </source>
</evidence>
<dbReference type="InterPro" id="IPR032466">
    <property type="entry name" value="Metal_Hydrolase"/>
</dbReference>
<keyword evidence="4" id="KW-0378">Hydrolase</keyword>
<gene>
    <name evidence="5" type="ORF">FBZ87_11675</name>
    <name evidence="4" type="ORF">FBZ88_109102</name>
    <name evidence="3" type="ORF">FBZ89_11013</name>
</gene>
<dbReference type="AlphaFoldDB" id="A0A560FVN5"/>
<dbReference type="EMBL" id="VITN01000010">
    <property type="protein sequence ID" value="TWB18368.1"/>
    <property type="molecule type" value="Genomic_DNA"/>
</dbReference>
<sequence>MDAIPFVDAHVHFWNLDRLKYAWLTPPFSDDGPNGSTEAIAHTYLPDAYREELAPWSPVGAVHIDAGADPAQALEETAWLEQLAEEGGLPSAIVAFAALDGGDVEQMLEQQAAYPRVRGIRHIANWHLDPRRTYNRNDPLANPAWRQGYARLARHGLSFDLQCYPGQLAAAAELAAAHPEIPLILNHCGMPLLHEPGGLAFWRAGMRALAALPHAAVKLSGFGLVDRGWTVDSIRPLILETIDLFGANRCMVASDFPTDRLFGNIDRVMGAYHQILGGFSLDERRDLFGRNAARIYRIAA</sequence>
<evidence type="ECO:0000313" key="4">
    <source>
        <dbReference type="EMBL" id="TWB25705.1"/>
    </source>
</evidence>
<keyword evidence="6" id="KW-1185">Reference proteome</keyword>
<dbReference type="PANTHER" id="PTHR43569">
    <property type="entry name" value="AMIDOHYDROLASE"/>
    <property type="match status" value="1"/>
</dbReference>
<dbReference type="EMBL" id="VITO01000009">
    <property type="protein sequence ID" value="TWB25705.1"/>
    <property type="molecule type" value="Genomic_DNA"/>
</dbReference>
<evidence type="ECO:0000313" key="3">
    <source>
        <dbReference type="EMBL" id="TWB18368.1"/>
    </source>
</evidence>
<dbReference type="InterPro" id="IPR052350">
    <property type="entry name" value="Metallo-dep_Lactonases"/>
</dbReference>
<dbReference type="RefSeq" id="WP_145613697.1">
    <property type="nucleotide sequence ID" value="NZ_VITN01000010.1"/>
</dbReference>
<evidence type="ECO:0000313" key="5">
    <source>
        <dbReference type="EMBL" id="TWB66111.1"/>
    </source>
</evidence>